<dbReference type="Pfam" id="PF03732">
    <property type="entry name" value="Retrotrans_gag"/>
    <property type="match status" value="1"/>
</dbReference>
<dbReference type="InterPro" id="IPR036875">
    <property type="entry name" value="Znf_CCHC_sf"/>
</dbReference>
<gene>
    <name evidence="4" type="ORF">KFL_001510010</name>
</gene>
<feature type="non-terminal residue" evidence="4">
    <location>
        <position position="1"/>
    </location>
</feature>
<dbReference type="InterPro" id="IPR032567">
    <property type="entry name" value="RTL1-rel"/>
</dbReference>
<feature type="region of interest" description="Disordered" evidence="2">
    <location>
        <begin position="232"/>
        <end position="253"/>
    </location>
</feature>
<evidence type="ECO:0000313" key="4">
    <source>
        <dbReference type="EMBL" id="GAQ83497.1"/>
    </source>
</evidence>
<dbReference type="EMBL" id="DF237100">
    <property type="protein sequence ID" value="GAQ83497.1"/>
    <property type="molecule type" value="Genomic_DNA"/>
</dbReference>
<accession>A0A1Y1I425</accession>
<dbReference type="InterPro" id="IPR001878">
    <property type="entry name" value="Znf_CCHC"/>
</dbReference>
<keyword evidence="1" id="KW-0863">Zinc-finger</keyword>
<dbReference type="OMA" id="GAANLWR"/>
<dbReference type="GO" id="GO:0003676">
    <property type="term" value="F:nucleic acid binding"/>
    <property type="evidence" value="ECO:0007669"/>
    <property type="project" value="InterPro"/>
</dbReference>
<dbReference type="SUPFAM" id="SSF57756">
    <property type="entry name" value="Retrovirus zinc finger-like domains"/>
    <property type="match status" value="1"/>
</dbReference>
<evidence type="ECO:0000256" key="2">
    <source>
        <dbReference type="SAM" id="MobiDB-lite"/>
    </source>
</evidence>
<sequence length="253" mass="27993">AVVKDWLATMVQWLGLGSCVPEQRVPPAQTFLTGGAANLWRAKSAALQVQGVDIQDWDVFARTLEQAFGHQDPEQNARDKLDVLKQTGSVEDYADKFQSLLAEIVAMPPSEGDLLQKFRNGLKADIQMAASIDPVTGTRWMNLQKFISLACATDASRAQTTKGKQASDKSEQGKSSCSMASYKDKLKGKRPHESSQSQPAKKSKTSQNKQKSEQKAKDWEHNFACFLCHKPGHRAKECPDKPKNSRVDFAKAK</sequence>
<keyword evidence="1" id="KW-0479">Metal-binding</keyword>
<organism evidence="4 5">
    <name type="scientific">Klebsormidium nitens</name>
    <name type="common">Green alga</name>
    <name type="synonym">Ulothrix nitens</name>
    <dbReference type="NCBI Taxonomy" id="105231"/>
    <lineage>
        <taxon>Eukaryota</taxon>
        <taxon>Viridiplantae</taxon>
        <taxon>Streptophyta</taxon>
        <taxon>Klebsormidiophyceae</taxon>
        <taxon>Klebsormidiales</taxon>
        <taxon>Klebsormidiaceae</taxon>
        <taxon>Klebsormidium</taxon>
    </lineage>
</organism>
<evidence type="ECO:0000259" key="3">
    <source>
        <dbReference type="PROSITE" id="PS50158"/>
    </source>
</evidence>
<name>A0A1Y1I425_KLENI</name>
<evidence type="ECO:0000313" key="5">
    <source>
        <dbReference type="Proteomes" id="UP000054558"/>
    </source>
</evidence>
<dbReference type="Proteomes" id="UP000054558">
    <property type="component" value="Unassembled WGS sequence"/>
</dbReference>
<feature type="compositionally biased region" description="Basic and acidic residues" evidence="2">
    <location>
        <begin position="234"/>
        <end position="253"/>
    </location>
</feature>
<dbReference type="Gene3D" id="4.10.60.10">
    <property type="entry name" value="Zinc finger, CCHC-type"/>
    <property type="match status" value="1"/>
</dbReference>
<dbReference type="PANTHER" id="PTHR15503">
    <property type="entry name" value="LDOC1 RELATED"/>
    <property type="match status" value="1"/>
</dbReference>
<keyword evidence="5" id="KW-1185">Reference proteome</keyword>
<evidence type="ECO:0000256" key="1">
    <source>
        <dbReference type="PROSITE-ProRule" id="PRU00047"/>
    </source>
</evidence>
<dbReference type="PROSITE" id="PS50158">
    <property type="entry name" value="ZF_CCHC"/>
    <property type="match status" value="1"/>
</dbReference>
<dbReference type="GO" id="GO:0008270">
    <property type="term" value="F:zinc ion binding"/>
    <property type="evidence" value="ECO:0007669"/>
    <property type="project" value="UniProtKB-KW"/>
</dbReference>
<feature type="domain" description="CCHC-type" evidence="3">
    <location>
        <begin position="225"/>
        <end position="240"/>
    </location>
</feature>
<dbReference type="InterPro" id="IPR005162">
    <property type="entry name" value="Retrotrans_gag_dom"/>
</dbReference>
<dbReference type="AlphaFoldDB" id="A0A1Y1I425"/>
<keyword evidence="1" id="KW-0862">Zinc</keyword>
<proteinExistence type="predicted"/>
<dbReference type="OrthoDB" id="1426845at2759"/>
<protein>
    <recommendedName>
        <fullName evidence="3">CCHC-type domain-containing protein</fullName>
    </recommendedName>
</protein>
<feature type="region of interest" description="Disordered" evidence="2">
    <location>
        <begin position="158"/>
        <end position="217"/>
    </location>
</feature>
<reference evidence="4 5" key="1">
    <citation type="journal article" date="2014" name="Nat. Commun.">
        <title>Klebsormidium flaccidum genome reveals primary factors for plant terrestrial adaptation.</title>
        <authorList>
            <person name="Hori K."/>
            <person name="Maruyama F."/>
            <person name="Fujisawa T."/>
            <person name="Togashi T."/>
            <person name="Yamamoto N."/>
            <person name="Seo M."/>
            <person name="Sato S."/>
            <person name="Yamada T."/>
            <person name="Mori H."/>
            <person name="Tajima N."/>
            <person name="Moriyama T."/>
            <person name="Ikeuchi M."/>
            <person name="Watanabe M."/>
            <person name="Wada H."/>
            <person name="Kobayashi K."/>
            <person name="Saito M."/>
            <person name="Masuda T."/>
            <person name="Sasaki-Sekimoto Y."/>
            <person name="Mashiguchi K."/>
            <person name="Awai K."/>
            <person name="Shimojima M."/>
            <person name="Masuda S."/>
            <person name="Iwai M."/>
            <person name="Nobusawa T."/>
            <person name="Narise T."/>
            <person name="Kondo S."/>
            <person name="Saito H."/>
            <person name="Sato R."/>
            <person name="Murakawa M."/>
            <person name="Ihara Y."/>
            <person name="Oshima-Yamada Y."/>
            <person name="Ohtaka K."/>
            <person name="Satoh M."/>
            <person name="Sonobe K."/>
            <person name="Ishii M."/>
            <person name="Ohtani R."/>
            <person name="Kanamori-Sato M."/>
            <person name="Honoki R."/>
            <person name="Miyazaki D."/>
            <person name="Mochizuki H."/>
            <person name="Umetsu J."/>
            <person name="Higashi K."/>
            <person name="Shibata D."/>
            <person name="Kamiya Y."/>
            <person name="Sato N."/>
            <person name="Nakamura Y."/>
            <person name="Tabata S."/>
            <person name="Ida S."/>
            <person name="Kurokawa K."/>
            <person name="Ohta H."/>
        </authorList>
    </citation>
    <scope>NUCLEOTIDE SEQUENCE [LARGE SCALE GENOMIC DNA]</scope>
    <source>
        <strain evidence="4 5">NIES-2285</strain>
    </source>
</reference>
<dbReference type="STRING" id="105231.A0A1Y1I425"/>
<dbReference type="SMART" id="SM00343">
    <property type="entry name" value="ZnF_C2HC"/>
    <property type="match status" value="1"/>
</dbReference>
<dbReference type="PANTHER" id="PTHR15503:SF22">
    <property type="entry name" value="TRANSPOSON TY3-I GAG POLYPROTEIN"/>
    <property type="match status" value="1"/>
</dbReference>